<comment type="caution">
    <text evidence="1">The sequence shown here is derived from an EMBL/GenBank/DDBJ whole genome shotgun (WGS) entry which is preliminary data.</text>
</comment>
<reference evidence="1 2" key="1">
    <citation type="submission" date="2023-05" db="EMBL/GenBank/DDBJ databases">
        <title>B98-5 Cell Line De Novo Hybrid Assembly: An Optical Mapping Approach.</title>
        <authorList>
            <person name="Kananen K."/>
            <person name="Auerbach J.A."/>
            <person name="Kautto E."/>
            <person name="Blachly J.S."/>
        </authorList>
    </citation>
    <scope>NUCLEOTIDE SEQUENCE [LARGE SCALE GENOMIC DNA]</scope>
    <source>
        <strain evidence="1">B95-8</strain>
        <tissue evidence="1">Cell line</tissue>
    </source>
</reference>
<evidence type="ECO:0000313" key="2">
    <source>
        <dbReference type="Proteomes" id="UP001266305"/>
    </source>
</evidence>
<dbReference type="EMBL" id="JASSZA010000001">
    <property type="protein sequence ID" value="KAK2121948.1"/>
    <property type="molecule type" value="Genomic_DNA"/>
</dbReference>
<keyword evidence="2" id="KW-1185">Reference proteome</keyword>
<organism evidence="1 2">
    <name type="scientific">Saguinus oedipus</name>
    <name type="common">Cotton-top tamarin</name>
    <name type="synonym">Oedipomidas oedipus</name>
    <dbReference type="NCBI Taxonomy" id="9490"/>
    <lineage>
        <taxon>Eukaryota</taxon>
        <taxon>Metazoa</taxon>
        <taxon>Chordata</taxon>
        <taxon>Craniata</taxon>
        <taxon>Vertebrata</taxon>
        <taxon>Euteleostomi</taxon>
        <taxon>Mammalia</taxon>
        <taxon>Eutheria</taxon>
        <taxon>Euarchontoglires</taxon>
        <taxon>Primates</taxon>
        <taxon>Haplorrhini</taxon>
        <taxon>Platyrrhini</taxon>
        <taxon>Cebidae</taxon>
        <taxon>Callitrichinae</taxon>
        <taxon>Saguinus</taxon>
    </lineage>
</organism>
<dbReference type="Proteomes" id="UP001266305">
    <property type="component" value="Unassembled WGS sequence"/>
</dbReference>
<sequence>MGAVGAVQALGPVHTPHPLTQPAHPSFVTVPRVATMAGAVVTAMIGPRGAAGVAVVGPALLNAVVVATVASGGAATAGAAVTSFGMGQAGSNGLLSAYSALRGRHGFRLRASPPSVPPHLVPKDQQDKKIQVAPSPTCGPRHSCPVWWPRLDPGRQLCHPKFQVLGQAARLSVTSNLPGSAQILPVVKRPRGSCALISASALP</sequence>
<protein>
    <submittedName>
        <fullName evidence="1">Uncharacterized protein</fullName>
    </submittedName>
</protein>
<accession>A0ABQ9WJW9</accession>
<name>A0ABQ9WJW9_SAGOE</name>
<gene>
    <name evidence="1" type="ORF">P7K49_003334</name>
</gene>
<evidence type="ECO:0000313" key="1">
    <source>
        <dbReference type="EMBL" id="KAK2121948.1"/>
    </source>
</evidence>
<proteinExistence type="predicted"/>